<dbReference type="PANTHER" id="PTHR44591:SF3">
    <property type="entry name" value="RESPONSE REGULATORY DOMAIN-CONTAINING PROTEIN"/>
    <property type="match status" value="1"/>
</dbReference>
<dbReference type="Proteomes" id="UP000253410">
    <property type="component" value="Unassembled WGS sequence"/>
</dbReference>
<sequence length="127" mass="14120">MKKTILVVDDSAPMRYLLEAMLGQRYKVYSAIDGLTASKWLSAGNVPDVIVSDIQMPNMDGMEFTKNLSSNLLYSDIPVILLTAMQLDEVTLYPNVVEIMSKPFDPLKLLSLIEKQLIVSPTVIVAE</sequence>
<protein>
    <submittedName>
        <fullName evidence="4">Two-component system response regulator</fullName>
    </submittedName>
</protein>
<evidence type="ECO:0000256" key="1">
    <source>
        <dbReference type="ARBA" id="ARBA00022553"/>
    </source>
</evidence>
<keyword evidence="5" id="KW-1185">Reference proteome</keyword>
<dbReference type="SUPFAM" id="SSF52172">
    <property type="entry name" value="CheY-like"/>
    <property type="match status" value="1"/>
</dbReference>
<dbReference type="Pfam" id="PF00072">
    <property type="entry name" value="Response_reg"/>
    <property type="match status" value="1"/>
</dbReference>
<dbReference type="RefSeq" id="WP_113619836.1">
    <property type="nucleotide sequence ID" value="NZ_QFFJ01000003.1"/>
</dbReference>
<reference evidence="4 5" key="1">
    <citation type="submission" date="2018-05" db="EMBL/GenBank/DDBJ databases">
        <title>Chitinophaga sp. K3CV102501T nov., isolated from isolated from a monsoon evergreen broad-leaved forest soil.</title>
        <authorList>
            <person name="Lv Y."/>
        </authorList>
    </citation>
    <scope>NUCLEOTIDE SEQUENCE [LARGE SCALE GENOMIC DNA]</scope>
    <source>
        <strain evidence="4 5">GDMCC 1.1325</strain>
    </source>
</reference>
<comment type="caution">
    <text evidence="4">The sequence shown here is derived from an EMBL/GenBank/DDBJ whole genome shotgun (WGS) entry which is preliminary data.</text>
</comment>
<evidence type="ECO:0000313" key="5">
    <source>
        <dbReference type="Proteomes" id="UP000253410"/>
    </source>
</evidence>
<dbReference type="InterPro" id="IPR050595">
    <property type="entry name" value="Bact_response_regulator"/>
</dbReference>
<proteinExistence type="predicted"/>
<dbReference type="EMBL" id="QFFJ01000003">
    <property type="protein sequence ID" value="RBL88009.1"/>
    <property type="molecule type" value="Genomic_DNA"/>
</dbReference>
<dbReference type="InterPro" id="IPR001789">
    <property type="entry name" value="Sig_transdc_resp-reg_receiver"/>
</dbReference>
<organism evidence="4 5">
    <name type="scientific">Chitinophaga flava</name>
    <dbReference type="NCBI Taxonomy" id="2259036"/>
    <lineage>
        <taxon>Bacteria</taxon>
        <taxon>Pseudomonadati</taxon>
        <taxon>Bacteroidota</taxon>
        <taxon>Chitinophagia</taxon>
        <taxon>Chitinophagales</taxon>
        <taxon>Chitinophagaceae</taxon>
        <taxon>Chitinophaga</taxon>
    </lineage>
</organism>
<dbReference type="PANTHER" id="PTHR44591">
    <property type="entry name" value="STRESS RESPONSE REGULATOR PROTEIN 1"/>
    <property type="match status" value="1"/>
</dbReference>
<gene>
    <name evidence="4" type="ORF">DF182_31225</name>
</gene>
<evidence type="ECO:0000256" key="2">
    <source>
        <dbReference type="PROSITE-ProRule" id="PRU00169"/>
    </source>
</evidence>
<dbReference type="InterPro" id="IPR011006">
    <property type="entry name" value="CheY-like_superfamily"/>
</dbReference>
<name>A0A365XNU6_9BACT</name>
<accession>A0A365XNU6</accession>
<dbReference type="OrthoDB" id="9789181at2"/>
<feature type="domain" description="Response regulatory" evidence="3">
    <location>
        <begin position="4"/>
        <end position="117"/>
    </location>
</feature>
<evidence type="ECO:0000259" key="3">
    <source>
        <dbReference type="PROSITE" id="PS50110"/>
    </source>
</evidence>
<dbReference type="AlphaFoldDB" id="A0A365XNU6"/>
<dbReference type="PROSITE" id="PS50110">
    <property type="entry name" value="RESPONSE_REGULATORY"/>
    <property type="match status" value="1"/>
</dbReference>
<dbReference type="SMART" id="SM00448">
    <property type="entry name" value="REC"/>
    <property type="match status" value="1"/>
</dbReference>
<feature type="modified residue" description="4-aspartylphosphate" evidence="2">
    <location>
        <position position="53"/>
    </location>
</feature>
<dbReference type="GO" id="GO:0000160">
    <property type="term" value="P:phosphorelay signal transduction system"/>
    <property type="evidence" value="ECO:0007669"/>
    <property type="project" value="InterPro"/>
</dbReference>
<dbReference type="Gene3D" id="3.40.50.2300">
    <property type="match status" value="1"/>
</dbReference>
<evidence type="ECO:0000313" key="4">
    <source>
        <dbReference type="EMBL" id="RBL88009.1"/>
    </source>
</evidence>
<keyword evidence="1 2" id="KW-0597">Phosphoprotein</keyword>